<dbReference type="Gene3D" id="3.40.50.300">
    <property type="entry name" value="P-loop containing nucleotide triphosphate hydrolases"/>
    <property type="match status" value="1"/>
</dbReference>
<comment type="similarity">
    <text evidence="2 10">Belongs to the gluconokinase GntK/GntV family.</text>
</comment>
<gene>
    <name evidence="11" type="primary">gntK</name>
    <name evidence="11" type="ORF">NCTC13184_02287</name>
</gene>
<evidence type="ECO:0000256" key="3">
    <source>
        <dbReference type="ARBA" id="ARBA00012054"/>
    </source>
</evidence>
<dbReference type="Pfam" id="PF01202">
    <property type="entry name" value="SKI"/>
    <property type="match status" value="1"/>
</dbReference>
<evidence type="ECO:0000256" key="9">
    <source>
        <dbReference type="ARBA" id="ARBA00048090"/>
    </source>
</evidence>
<evidence type="ECO:0000256" key="8">
    <source>
        <dbReference type="ARBA" id="ARBA00023064"/>
    </source>
</evidence>
<keyword evidence="8" id="KW-0311">Gluconate utilization</keyword>
<organism evidence="11 12">
    <name type="scientific">Nocardia africana</name>
    <dbReference type="NCBI Taxonomy" id="134964"/>
    <lineage>
        <taxon>Bacteria</taxon>
        <taxon>Bacillati</taxon>
        <taxon>Actinomycetota</taxon>
        <taxon>Actinomycetes</taxon>
        <taxon>Mycobacteriales</taxon>
        <taxon>Nocardiaceae</taxon>
        <taxon>Nocardia</taxon>
    </lineage>
</organism>
<evidence type="ECO:0000256" key="6">
    <source>
        <dbReference type="ARBA" id="ARBA00022777"/>
    </source>
</evidence>
<keyword evidence="7 10" id="KW-0067">ATP-binding</keyword>
<proteinExistence type="inferred from homology"/>
<dbReference type="FunFam" id="3.40.50.300:FF:000522">
    <property type="entry name" value="Gluconokinase"/>
    <property type="match status" value="1"/>
</dbReference>
<name>A0A378WQB2_9NOCA</name>
<keyword evidence="4 10" id="KW-0808">Transferase</keyword>
<accession>A0A378WQB2</accession>
<dbReference type="CDD" id="cd02021">
    <property type="entry name" value="GntK"/>
    <property type="match status" value="1"/>
</dbReference>
<dbReference type="GO" id="GO:0046316">
    <property type="term" value="F:gluconokinase activity"/>
    <property type="evidence" value="ECO:0007669"/>
    <property type="project" value="UniProtKB-EC"/>
</dbReference>
<keyword evidence="5 10" id="KW-0547">Nucleotide-binding</keyword>
<evidence type="ECO:0000313" key="11">
    <source>
        <dbReference type="EMBL" id="SUA42927.1"/>
    </source>
</evidence>
<comment type="pathway">
    <text evidence="1">Carbohydrate acid metabolism.</text>
</comment>
<evidence type="ECO:0000256" key="10">
    <source>
        <dbReference type="RuleBase" id="RU363066"/>
    </source>
</evidence>
<evidence type="ECO:0000256" key="2">
    <source>
        <dbReference type="ARBA" id="ARBA00008420"/>
    </source>
</evidence>
<dbReference type="InterPro" id="IPR006001">
    <property type="entry name" value="Therm_gnt_kin"/>
</dbReference>
<evidence type="ECO:0000313" key="12">
    <source>
        <dbReference type="Proteomes" id="UP000255082"/>
    </source>
</evidence>
<evidence type="ECO:0000256" key="7">
    <source>
        <dbReference type="ARBA" id="ARBA00022840"/>
    </source>
</evidence>
<evidence type="ECO:0000256" key="5">
    <source>
        <dbReference type="ARBA" id="ARBA00022741"/>
    </source>
</evidence>
<evidence type="ECO:0000256" key="1">
    <source>
        <dbReference type="ARBA" id="ARBA00004761"/>
    </source>
</evidence>
<dbReference type="PANTHER" id="PTHR43442:SF3">
    <property type="entry name" value="GLUCONOKINASE-RELATED"/>
    <property type="match status" value="1"/>
</dbReference>
<dbReference type="InterPro" id="IPR027417">
    <property type="entry name" value="P-loop_NTPase"/>
</dbReference>
<dbReference type="GO" id="GO:0005737">
    <property type="term" value="C:cytoplasm"/>
    <property type="evidence" value="ECO:0007669"/>
    <property type="project" value="TreeGrafter"/>
</dbReference>
<reference evidence="11 12" key="1">
    <citation type="submission" date="2018-06" db="EMBL/GenBank/DDBJ databases">
        <authorList>
            <consortium name="Pathogen Informatics"/>
            <person name="Doyle S."/>
        </authorList>
    </citation>
    <scope>NUCLEOTIDE SEQUENCE [LARGE SCALE GENOMIC DNA]</scope>
    <source>
        <strain evidence="11 12">NCTC13184</strain>
    </source>
</reference>
<evidence type="ECO:0000256" key="4">
    <source>
        <dbReference type="ARBA" id="ARBA00022679"/>
    </source>
</evidence>
<dbReference type="EMBL" id="UGRU01000001">
    <property type="protein sequence ID" value="SUA42927.1"/>
    <property type="molecule type" value="Genomic_DNA"/>
</dbReference>
<dbReference type="GO" id="GO:0019521">
    <property type="term" value="P:D-gluconate metabolic process"/>
    <property type="evidence" value="ECO:0007669"/>
    <property type="project" value="UniProtKB-KW"/>
</dbReference>
<dbReference type="EC" id="2.7.1.12" evidence="3 10"/>
<dbReference type="Proteomes" id="UP000255082">
    <property type="component" value="Unassembled WGS sequence"/>
</dbReference>
<sequence length="190" mass="20609">MIGCGRGDRIGYRARVNARMCPPGVVVMGVSGTGKSTVGRFLADRLGVPFADADDLHSPANVAKMSAGIALTDEDRAPWLAAVGGWLHERMAEGTGGVIACSALRRSYRDIVRAAVPEVFFVHLTADRDDLVARMSRRRGHYMPVSLVDSQLRTLEPLDAGEHGVVVHTDRTPEVLAENVAALVREWHTR</sequence>
<dbReference type="AlphaFoldDB" id="A0A378WQB2"/>
<protein>
    <recommendedName>
        <fullName evidence="3 10">Gluconokinase</fullName>
        <ecNumber evidence="3 10">2.7.1.12</ecNumber>
    </recommendedName>
</protein>
<dbReference type="NCBIfam" id="TIGR01313">
    <property type="entry name" value="therm_gnt_kin"/>
    <property type="match status" value="1"/>
</dbReference>
<comment type="catalytic activity">
    <reaction evidence="9 10">
        <text>D-gluconate + ATP = 6-phospho-D-gluconate + ADP + H(+)</text>
        <dbReference type="Rhea" id="RHEA:19433"/>
        <dbReference type="ChEBI" id="CHEBI:15378"/>
        <dbReference type="ChEBI" id="CHEBI:18391"/>
        <dbReference type="ChEBI" id="CHEBI:30616"/>
        <dbReference type="ChEBI" id="CHEBI:58759"/>
        <dbReference type="ChEBI" id="CHEBI:456216"/>
        <dbReference type="EC" id="2.7.1.12"/>
    </reaction>
</comment>
<keyword evidence="6 10" id="KW-0418">Kinase</keyword>
<dbReference type="PANTHER" id="PTHR43442">
    <property type="entry name" value="GLUCONOKINASE-RELATED"/>
    <property type="match status" value="1"/>
</dbReference>
<dbReference type="GO" id="GO:0005524">
    <property type="term" value="F:ATP binding"/>
    <property type="evidence" value="ECO:0007669"/>
    <property type="project" value="UniProtKB-KW"/>
</dbReference>
<dbReference type="SUPFAM" id="SSF52540">
    <property type="entry name" value="P-loop containing nucleoside triphosphate hydrolases"/>
    <property type="match status" value="1"/>
</dbReference>
<dbReference type="InterPro" id="IPR031322">
    <property type="entry name" value="Shikimate/glucono_kinase"/>
</dbReference>